<dbReference type="Proteomes" id="UP000230750">
    <property type="component" value="Unassembled WGS sequence"/>
</dbReference>
<dbReference type="PANTHER" id="PTHR10316:SF40">
    <property type="entry name" value="LD27118P"/>
    <property type="match status" value="1"/>
</dbReference>
<dbReference type="GO" id="GO:0007165">
    <property type="term" value="P:signal transduction"/>
    <property type="evidence" value="ECO:0007669"/>
    <property type="project" value="TreeGrafter"/>
</dbReference>
<sequence length="153" mass="17152">MASFVYQRSRQAEGQEVEDQFVQEPSGFGFTIIGGDKEDEFLQIKSILPDGPAFEDGKLETGDVLVYVNDRKVLGSTHQDVVTLFQTITPGEKVTLDVCRGYPLPFDPSDPNTNIVTTYAVERQRAPRTPRVTKKVPPLSRKGGITVVHRWWT</sequence>
<evidence type="ECO:0000259" key="1">
    <source>
        <dbReference type="PROSITE" id="PS50106"/>
    </source>
</evidence>
<proteinExistence type="predicted"/>
<keyword evidence="3" id="KW-1185">Reference proteome</keyword>
<dbReference type="InterPro" id="IPR001478">
    <property type="entry name" value="PDZ"/>
</dbReference>
<accession>A0A2G8L1R9</accession>
<organism evidence="2 3">
    <name type="scientific">Stichopus japonicus</name>
    <name type="common">Sea cucumber</name>
    <dbReference type="NCBI Taxonomy" id="307972"/>
    <lineage>
        <taxon>Eukaryota</taxon>
        <taxon>Metazoa</taxon>
        <taxon>Echinodermata</taxon>
        <taxon>Eleutherozoa</taxon>
        <taxon>Echinozoa</taxon>
        <taxon>Holothuroidea</taxon>
        <taxon>Aspidochirotacea</taxon>
        <taxon>Aspidochirotida</taxon>
        <taxon>Stichopodidae</taxon>
        <taxon>Apostichopus</taxon>
    </lineage>
</organism>
<dbReference type="PANTHER" id="PTHR10316">
    <property type="entry name" value="MEMBRANE ASSOCIATED GUANYLATE KINASE-RELATED"/>
    <property type="match status" value="1"/>
</dbReference>
<keyword evidence="2" id="KW-0418">Kinase</keyword>
<evidence type="ECO:0000313" key="3">
    <source>
        <dbReference type="Proteomes" id="UP000230750"/>
    </source>
</evidence>
<dbReference type="EMBL" id="MRZV01000259">
    <property type="protein sequence ID" value="PIK54196.1"/>
    <property type="molecule type" value="Genomic_DNA"/>
</dbReference>
<dbReference type="AlphaFoldDB" id="A0A2G8L1R9"/>
<protein>
    <submittedName>
        <fullName evidence="2">Membrane-associated guanylate kinase inverted-like protein</fullName>
    </submittedName>
</protein>
<dbReference type="Pfam" id="PF00595">
    <property type="entry name" value="PDZ"/>
    <property type="match status" value="1"/>
</dbReference>
<dbReference type="SUPFAM" id="SSF50156">
    <property type="entry name" value="PDZ domain-like"/>
    <property type="match status" value="1"/>
</dbReference>
<dbReference type="FunFam" id="2.30.42.10:FF:000005">
    <property type="entry name" value="Membrane associated guanylate kinase, WW and PDZ domain containing 1"/>
    <property type="match status" value="1"/>
</dbReference>
<dbReference type="SMART" id="SM00228">
    <property type="entry name" value="PDZ"/>
    <property type="match status" value="1"/>
</dbReference>
<dbReference type="OrthoDB" id="66881at2759"/>
<dbReference type="STRING" id="307972.A0A2G8L1R9"/>
<dbReference type="GO" id="GO:0005737">
    <property type="term" value="C:cytoplasm"/>
    <property type="evidence" value="ECO:0007669"/>
    <property type="project" value="TreeGrafter"/>
</dbReference>
<dbReference type="InterPro" id="IPR036034">
    <property type="entry name" value="PDZ_sf"/>
</dbReference>
<reference evidence="2 3" key="1">
    <citation type="journal article" date="2017" name="PLoS Biol.">
        <title>The sea cucumber genome provides insights into morphological evolution and visceral regeneration.</title>
        <authorList>
            <person name="Zhang X."/>
            <person name="Sun L."/>
            <person name="Yuan J."/>
            <person name="Sun Y."/>
            <person name="Gao Y."/>
            <person name="Zhang L."/>
            <person name="Li S."/>
            <person name="Dai H."/>
            <person name="Hamel J.F."/>
            <person name="Liu C."/>
            <person name="Yu Y."/>
            <person name="Liu S."/>
            <person name="Lin W."/>
            <person name="Guo K."/>
            <person name="Jin S."/>
            <person name="Xu P."/>
            <person name="Storey K.B."/>
            <person name="Huan P."/>
            <person name="Zhang T."/>
            <person name="Zhou Y."/>
            <person name="Zhang J."/>
            <person name="Lin C."/>
            <person name="Li X."/>
            <person name="Xing L."/>
            <person name="Huo D."/>
            <person name="Sun M."/>
            <person name="Wang L."/>
            <person name="Mercier A."/>
            <person name="Li F."/>
            <person name="Yang H."/>
            <person name="Xiang J."/>
        </authorList>
    </citation>
    <scope>NUCLEOTIDE SEQUENCE [LARGE SCALE GENOMIC DNA]</scope>
    <source>
        <strain evidence="2">Shaxun</strain>
        <tissue evidence="2">Muscle</tissue>
    </source>
</reference>
<evidence type="ECO:0000313" key="2">
    <source>
        <dbReference type="EMBL" id="PIK54196.1"/>
    </source>
</evidence>
<dbReference type="CDD" id="cd06731">
    <property type="entry name" value="PDZ1_MAGI-1_3-like"/>
    <property type="match status" value="1"/>
</dbReference>
<keyword evidence="2" id="KW-0808">Transferase</keyword>
<gene>
    <name evidence="2" type="ORF">BSL78_08926</name>
</gene>
<dbReference type="GO" id="GO:0016301">
    <property type="term" value="F:kinase activity"/>
    <property type="evidence" value="ECO:0007669"/>
    <property type="project" value="UniProtKB-KW"/>
</dbReference>
<dbReference type="PROSITE" id="PS50106">
    <property type="entry name" value="PDZ"/>
    <property type="match status" value="1"/>
</dbReference>
<comment type="caution">
    <text evidence="2">The sequence shown here is derived from an EMBL/GenBank/DDBJ whole genome shotgun (WGS) entry which is preliminary data.</text>
</comment>
<dbReference type="Gene3D" id="2.30.42.10">
    <property type="match status" value="1"/>
</dbReference>
<feature type="domain" description="PDZ" evidence="1">
    <location>
        <begin position="18"/>
        <end position="86"/>
    </location>
</feature>
<name>A0A2G8L1R9_STIJA</name>